<keyword evidence="2" id="KW-0548">Nucleotidyltransferase</keyword>
<dbReference type="RefSeq" id="WP_382350662.1">
    <property type="nucleotide sequence ID" value="NZ_JBHSMC010000013.1"/>
</dbReference>
<evidence type="ECO:0000313" key="3">
    <source>
        <dbReference type="Proteomes" id="UP001596147"/>
    </source>
</evidence>
<dbReference type="GO" id="GO:0047343">
    <property type="term" value="F:glucose-1-phosphate cytidylyltransferase activity"/>
    <property type="evidence" value="ECO:0007669"/>
    <property type="project" value="UniProtKB-EC"/>
</dbReference>
<dbReference type="InterPro" id="IPR046981">
    <property type="entry name" value="G1P_cyt_trans"/>
</dbReference>
<dbReference type="SUPFAM" id="SSF53448">
    <property type="entry name" value="Nucleotide-diphospho-sugar transferases"/>
    <property type="match status" value="1"/>
</dbReference>
<sequence length="259" mass="29820">MKVVILAGGLGTRISEETKIKPKPMVEIGGMPILWHIMKIYSSYGYNEFIICLGYKGNVIKEFFSQYMLQKSDVTYNFTKETIEFTIHRNEVENWKVTLVETGEHSMTGGRVGRVKPYINDETFMLTYGDGLADIDIRMLVNSHKQHGKYATLTAVQPEGRFGSLDISSTNEINKFIEKPQGDGHWINGGFFVLEPEVFEYIEGDDSVFETDVLPKLAEENQLMSFKHQGFWKPMDTLRDRNQLDELWNTGNPPWKKWS</sequence>
<reference evidence="3" key="1">
    <citation type="journal article" date="2019" name="Int. J. Syst. Evol. Microbiol.">
        <title>The Global Catalogue of Microorganisms (GCM) 10K type strain sequencing project: providing services to taxonomists for standard genome sequencing and annotation.</title>
        <authorList>
            <consortium name="The Broad Institute Genomics Platform"/>
            <consortium name="The Broad Institute Genome Sequencing Center for Infectious Disease"/>
            <person name="Wu L."/>
            <person name="Ma J."/>
        </authorList>
    </citation>
    <scope>NUCLEOTIDE SEQUENCE [LARGE SCALE GENOMIC DNA]</scope>
    <source>
        <strain evidence="3">CGMCC 1.12237</strain>
    </source>
</reference>
<keyword evidence="2" id="KW-0808">Transferase</keyword>
<name>A0ABW0LGX1_9BACI</name>
<dbReference type="PANTHER" id="PTHR47183">
    <property type="entry name" value="GLUCOSE-1-PHOSPHATE CYTIDYLYLTRANSFERASE-RELATED"/>
    <property type="match status" value="1"/>
</dbReference>
<dbReference type="Gene3D" id="3.90.550.10">
    <property type="entry name" value="Spore Coat Polysaccharide Biosynthesis Protein SpsA, Chain A"/>
    <property type="match status" value="1"/>
</dbReference>
<dbReference type="Proteomes" id="UP001596147">
    <property type="component" value="Unassembled WGS sequence"/>
</dbReference>
<dbReference type="InterPro" id="IPR005835">
    <property type="entry name" value="NTP_transferase_dom"/>
</dbReference>
<dbReference type="CDD" id="cd02524">
    <property type="entry name" value="G1P_cytidylyltransferase"/>
    <property type="match status" value="1"/>
</dbReference>
<proteinExistence type="predicted"/>
<protein>
    <submittedName>
        <fullName evidence="2">Glucose-1-phosphate cytidylyltransferase</fullName>
        <ecNumber evidence="2">2.7.7.33</ecNumber>
    </submittedName>
</protein>
<evidence type="ECO:0000313" key="2">
    <source>
        <dbReference type="EMBL" id="MFC5464985.1"/>
    </source>
</evidence>
<dbReference type="PANTHER" id="PTHR47183:SF1">
    <property type="entry name" value="GLUCOSE-1-PHOSPHATE CYTIDYLYLTRANSFERASE"/>
    <property type="match status" value="1"/>
</dbReference>
<comment type="caution">
    <text evidence="2">The sequence shown here is derived from an EMBL/GenBank/DDBJ whole genome shotgun (WGS) entry which is preliminary data.</text>
</comment>
<dbReference type="InterPro" id="IPR029044">
    <property type="entry name" value="Nucleotide-diphossugar_trans"/>
</dbReference>
<feature type="domain" description="Nucleotidyl transferase" evidence="1">
    <location>
        <begin position="2"/>
        <end position="233"/>
    </location>
</feature>
<keyword evidence="3" id="KW-1185">Reference proteome</keyword>
<dbReference type="EMBL" id="JBHSMC010000013">
    <property type="protein sequence ID" value="MFC5464985.1"/>
    <property type="molecule type" value="Genomic_DNA"/>
</dbReference>
<accession>A0ABW0LGX1</accession>
<gene>
    <name evidence="2" type="primary">rfbF</name>
    <name evidence="2" type="ORF">ACFPM4_09490</name>
</gene>
<evidence type="ECO:0000259" key="1">
    <source>
        <dbReference type="Pfam" id="PF00483"/>
    </source>
</evidence>
<dbReference type="NCBIfam" id="TIGR02623">
    <property type="entry name" value="G1P_cyt_trans"/>
    <property type="match status" value="1"/>
</dbReference>
<dbReference type="Pfam" id="PF00483">
    <property type="entry name" value="NTP_transferase"/>
    <property type="match status" value="1"/>
</dbReference>
<dbReference type="EC" id="2.7.7.33" evidence="2"/>
<dbReference type="InterPro" id="IPR013446">
    <property type="entry name" value="G1P_cyt_trans-like"/>
</dbReference>
<organism evidence="2 3">
    <name type="scientific">Lederbergia graminis</name>
    <dbReference type="NCBI Taxonomy" id="735518"/>
    <lineage>
        <taxon>Bacteria</taxon>
        <taxon>Bacillati</taxon>
        <taxon>Bacillota</taxon>
        <taxon>Bacilli</taxon>
        <taxon>Bacillales</taxon>
        <taxon>Bacillaceae</taxon>
        <taxon>Lederbergia</taxon>
    </lineage>
</organism>